<dbReference type="Pfam" id="PF13195">
    <property type="entry name" value="DUF4011"/>
    <property type="match status" value="1"/>
</dbReference>
<dbReference type="RefSeq" id="WP_005987006.1">
    <property type="nucleotide sequence ID" value="NZ_JH470338.1"/>
</dbReference>
<dbReference type="InterPro" id="IPR025103">
    <property type="entry name" value="DUF4011"/>
</dbReference>
<feature type="region of interest" description="Disordered" evidence="1">
    <location>
        <begin position="1"/>
        <end position="95"/>
    </location>
</feature>
<feature type="compositionally biased region" description="Low complexity" evidence="1">
    <location>
        <begin position="1387"/>
        <end position="1426"/>
    </location>
</feature>
<dbReference type="eggNOG" id="COG1112">
    <property type="taxonomic scope" value="Bacteria"/>
</dbReference>
<protein>
    <recommendedName>
        <fullName evidence="4">DNA helicase</fullName>
    </recommendedName>
</protein>
<reference evidence="2 3" key="1">
    <citation type="submission" date="2011-10" db="EMBL/GenBank/DDBJ databases">
        <title>The Genome Sequence of Actinomyces graevenitzii C83.</title>
        <authorList>
            <consortium name="The Broad Institute Genome Sequencing Platform"/>
            <consortium name="The Broad Institute Genome Sequencing Center for Infectious Disease"/>
            <person name="Earl A."/>
            <person name="Ward D."/>
            <person name="Feldgarden M."/>
            <person name="Gevers D."/>
            <person name="Sibley C.D."/>
            <person name="Field T.R."/>
            <person name="Grinwis M."/>
            <person name="Eshaghurshan C.S."/>
            <person name="Surette M.G."/>
            <person name="Young S.K."/>
            <person name="Zeng Q."/>
            <person name="Gargeya S."/>
            <person name="Fitzgerald M."/>
            <person name="Haas B."/>
            <person name="Abouelleil A."/>
            <person name="Alvarado L."/>
            <person name="Arachchi H.M."/>
            <person name="Berlin A."/>
            <person name="Brown A."/>
            <person name="Chapman S.B."/>
            <person name="Chen Z."/>
            <person name="Dunbar C."/>
            <person name="Freedman E."/>
            <person name="Gearin G."/>
            <person name="Goldberg J."/>
            <person name="Griggs A."/>
            <person name="Gujja S."/>
            <person name="Heiman D."/>
            <person name="Howarth C."/>
            <person name="Larson L."/>
            <person name="Lui A."/>
            <person name="MacDonald P.J.P."/>
            <person name="Montmayeur A."/>
            <person name="Murphy C."/>
            <person name="Neiman D."/>
            <person name="Pearson M."/>
            <person name="Priest M."/>
            <person name="Roberts A."/>
            <person name="Saif S."/>
            <person name="Shea T."/>
            <person name="Shenoy N."/>
            <person name="Sisk P."/>
            <person name="Stolte C."/>
            <person name="Sykes S."/>
            <person name="Wortman J."/>
            <person name="Nusbaum C."/>
            <person name="Birren B."/>
        </authorList>
    </citation>
    <scope>NUCLEOTIDE SEQUENCE [LARGE SCALE GENOMIC DNA]</scope>
    <source>
        <strain evidence="2 3">C83</strain>
    </source>
</reference>
<proteinExistence type="predicted"/>
<evidence type="ECO:0000313" key="2">
    <source>
        <dbReference type="EMBL" id="EHM87769.1"/>
    </source>
</evidence>
<feature type="compositionally biased region" description="Polar residues" evidence="1">
    <location>
        <begin position="26"/>
        <end position="36"/>
    </location>
</feature>
<dbReference type="Proteomes" id="UP000003822">
    <property type="component" value="Unassembled WGS sequence"/>
</dbReference>
<name>G9PGT2_9ACTO</name>
<dbReference type="OrthoDB" id="9757917at2"/>
<dbReference type="STRING" id="435830.HMPREF0045_01456"/>
<dbReference type="HOGENOM" id="CLU_000788_1_0_11"/>
<dbReference type="PATRIC" id="fig|435830.3.peg.1404"/>
<feature type="compositionally biased region" description="Low complexity" evidence="1">
    <location>
        <begin position="40"/>
        <end position="81"/>
    </location>
</feature>
<dbReference type="EMBL" id="ACRN01000011">
    <property type="protein sequence ID" value="EHM87769.1"/>
    <property type="molecule type" value="Genomic_DNA"/>
</dbReference>
<gene>
    <name evidence="2" type="ORF">HMPREF0045_01456</name>
</gene>
<feature type="compositionally biased region" description="Gly residues" evidence="1">
    <location>
        <begin position="1365"/>
        <end position="1375"/>
    </location>
</feature>
<evidence type="ECO:0000313" key="3">
    <source>
        <dbReference type="Proteomes" id="UP000003822"/>
    </source>
</evidence>
<evidence type="ECO:0008006" key="4">
    <source>
        <dbReference type="Google" id="ProtNLM"/>
    </source>
</evidence>
<sequence>MTPAFFSFGRHRRHNSDTSAEESYFATDSSDTSAPTETDAPLSAHSGASHSASATSPASVPDAASAAGSAGSAGFSGSGKHSGLEVDPTDFSDGTDADDVVAPLSLDETLDIAIKSWRAELNALGEVASLDDVSFLDAAVIDLTDGHPTGLAQLYGGSTTRLRNLVRENASLSVAQRSFNALATRSHQLQRQFGQAAVHLALGVAEFSEQVGDGPVRTVNAPILLRPVRLSTDTAQSALTLDSSITVNPVLVKALKAYGCKVDVETIARAAISPGGFTPRAVLTRIASLGREYLPGFEYHERLVVGAFVHPGQSLLADFEAVIPLLRTNPLIAAALGDDHARAALHVDLPPAIRADLDPDYERGIGDLDTSQAYAIEAVGTGAQLLLDAPPGVDVPATLAAILADAAASGRHVLHVPASGADGRAVAQVLRDAGLSDLVLDLTVDGAFRRHASASIREAMGVKVPEVDVEAIATTRAHLVSLRRRMQRYADALHKRRHPWNVSVYEALDELVELTSGDNHACTRARISSAGLANLDMQGLSNANKILTQAYDLGILDKDRPANPWSQVPLNSAIMAERTVSKVHELATELLPLVREQISSAITQTELHRPLNLSQWHEQLAMLDGVRESLDVFVPEVFERSAADMVIATATKQWRRDKHVEMSGSDRRRFIKQARSLVRPGRQVEDLYSELVLVQRRREQWQRYSSEGGWPRLPLGLDEMERVAAQTEQMLSELAPLLEGPAEGMDLMEMPIMKLHSMLRELDTEEASAKDIPRINSIEQQLEHYGLTDLVADLAQRQVPKQYLEQELTYCWWSSILAHCLAEDPDMGGLDTTALANLASQLRQADINQVHTLAAPVAQAYAMRVRQEVGADKEQARALYRALGRSDNASLRDVLDTYPLAKIIKPIWIVPPSLVPSVLKPTTQVDLVIIDASYPLPLSQVVPALARSRQLVVVGDSHAVDNGVAGVLAPVLQHVQLSTTRHNLDPEIARFLAANGYADVIDVIPSPPGAQTLTLTAVDGRGTPAPGRNEVETVRAEVDAVVDHIIDAALTRPEQSLAVVALNSRHAEAIRAAVAAETNGSPALEEFFNADKSEPFVVVDISQAYRLRRDHIIIAVGYAKTPNGSLVHSFGQLSTRDGAGGLVAALCASRGTTTVVSCLSAADIDPSRLHGAGERLLRQLLERAQVGPLPLDDAGKAPDRLLLDLALHCFQMGLSVVPRYGTDGPGAIPLAVGHPDYPDELLVAVLTDDEAYMDEPSVRMRERYWVERLERRGWTVYRAFSAGVFVDPSAEAERICQLVLDIVDKRQSVSDDGEAVPELISDDGDSAAAGYGASAGLGAGLGAGAAGGLAGAGAGLGSRSGHITGAGAGATGTGTAGERPVPPPPGLSSSAAGVNAAGSGADQGASAASAHSATAASAHSAATAGQGSEGAGQGAVGTNAAGAGDGAGAGNARERDVRPPIAQGLPLQAYSDDQLDDLVSWIRSDGVERSEDEEVEQLRETLALKRRGTTVDAVLHHAVKRGRS</sequence>
<accession>G9PGT2</accession>
<feature type="region of interest" description="Disordered" evidence="1">
    <location>
        <begin position="1365"/>
        <end position="1454"/>
    </location>
</feature>
<keyword evidence="3" id="KW-1185">Reference proteome</keyword>
<evidence type="ECO:0000256" key="1">
    <source>
        <dbReference type="SAM" id="MobiDB-lite"/>
    </source>
</evidence>
<comment type="caution">
    <text evidence="2">The sequence shown here is derived from an EMBL/GenBank/DDBJ whole genome shotgun (WGS) entry which is preliminary data.</text>
</comment>
<organism evidence="2 3">
    <name type="scientific">Actinomyces graevenitzii C83</name>
    <dbReference type="NCBI Taxonomy" id="435830"/>
    <lineage>
        <taxon>Bacteria</taxon>
        <taxon>Bacillati</taxon>
        <taxon>Actinomycetota</taxon>
        <taxon>Actinomycetes</taxon>
        <taxon>Actinomycetales</taxon>
        <taxon>Actinomycetaceae</taxon>
        <taxon>Actinomyces</taxon>
    </lineage>
</organism>